<evidence type="ECO:0000313" key="2">
    <source>
        <dbReference type="Proteomes" id="UP000008177"/>
    </source>
</evidence>
<dbReference type="InParanoid" id="G2YZI5"/>
<evidence type="ECO:0000313" key="1">
    <source>
        <dbReference type="EMBL" id="CCD57033.1"/>
    </source>
</evidence>
<gene>
    <name evidence="1" type="ORF">BofuT4_uP142950.1</name>
</gene>
<dbReference type="InterPro" id="IPR040632">
    <property type="entry name" value="Sulfotransfer_4"/>
</dbReference>
<organism evidence="1 2">
    <name type="scientific">Botryotinia fuckeliana (strain T4)</name>
    <name type="common">Noble rot fungus</name>
    <name type="synonym">Botrytis cinerea</name>
    <dbReference type="NCBI Taxonomy" id="999810"/>
    <lineage>
        <taxon>Eukaryota</taxon>
        <taxon>Fungi</taxon>
        <taxon>Dikarya</taxon>
        <taxon>Ascomycota</taxon>
        <taxon>Pezizomycotina</taxon>
        <taxon>Leotiomycetes</taxon>
        <taxon>Helotiales</taxon>
        <taxon>Sclerotiniaceae</taxon>
        <taxon>Botrytis</taxon>
    </lineage>
</organism>
<protein>
    <submittedName>
        <fullName evidence="1">Uncharacterized protein</fullName>
    </submittedName>
</protein>
<dbReference type="AlphaFoldDB" id="G2YZI5"/>
<reference evidence="2" key="1">
    <citation type="journal article" date="2011" name="PLoS Genet.">
        <title>Genomic analysis of the necrotrophic fungal pathogens Sclerotinia sclerotiorum and Botrytis cinerea.</title>
        <authorList>
            <person name="Amselem J."/>
            <person name="Cuomo C.A."/>
            <person name="van Kan J.A."/>
            <person name="Viaud M."/>
            <person name="Benito E.P."/>
            <person name="Couloux A."/>
            <person name="Coutinho P.M."/>
            <person name="de Vries R.P."/>
            <person name="Dyer P.S."/>
            <person name="Fillinger S."/>
            <person name="Fournier E."/>
            <person name="Gout L."/>
            <person name="Hahn M."/>
            <person name="Kohn L."/>
            <person name="Lapalu N."/>
            <person name="Plummer K.M."/>
            <person name="Pradier J.M."/>
            <person name="Quevillon E."/>
            <person name="Sharon A."/>
            <person name="Simon A."/>
            <person name="ten Have A."/>
            <person name="Tudzynski B."/>
            <person name="Tudzynski P."/>
            <person name="Wincker P."/>
            <person name="Andrew M."/>
            <person name="Anthouard V."/>
            <person name="Beever R.E."/>
            <person name="Beffa R."/>
            <person name="Benoit I."/>
            <person name="Bouzid O."/>
            <person name="Brault B."/>
            <person name="Chen Z."/>
            <person name="Choquer M."/>
            <person name="Collemare J."/>
            <person name="Cotton P."/>
            <person name="Danchin E.G."/>
            <person name="Da Silva C."/>
            <person name="Gautier A."/>
            <person name="Giraud C."/>
            <person name="Giraud T."/>
            <person name="Gonzalez C."/>
            <person name="Grossetete S."/>
            <person name="Guldener U."/>
            <person name="Henrissat B."/>
            <person name="Howlett B.J."/>
            <person name="Kodira C."/>
            <person name="Kretschmer M."/>
            <person name="Lappartient A."/>
            <person name="Leroch M."/>
            <person name="Levis C."/>
            <person name="Mauceli E."/>
            <person name="Neuveglise C."/>
            <person name="Oeser B."/>
            <person name="Pearson M."/>
            <person name="Poulain J."/>
            <person name="Poussereau N."/>
            <person name="Quesneville H."/>
            <person name="Rascle C."/>
            <person name="Schumacher J."/>
            <person name="Segurens B."/>
            <person name="Sexton A."/>
            <person name="Silva E."/>
            <person name="Sirven C."/>
            <person name="Soanes D.M."/>
            <person name="Talbot N.J."/>
            <person name="Templeton M."/>
            <person name="Yandava C."/>
            <person name="Yarden O."/>
            <person name="Zeng Q."/>
            <person name="Rollins J.A."/>
            <person name="Lebrun M.H."/>
            <person name="Dickman M."/>
        </authorList>
    </citation>
    <scope>NUCLEOTIDE SEQUENCE [LARGE SCALE GENOMIC DNA]</scope>
    <source>
        <strain evidence="2">T4</strain>
    </source>
</reference>
<dbReference type="OrthoDB" id="408152at2759"/>
<dbReference type="EMBL" id="FQ790362">
    <property type="protein sequence ID" value="CCD57033.1"/>
    <property type="molecule type" value="Genomic_DNA"/>
</dbReference>
<proteinExistence type="predicted"/>
<sequence>MSLIRYWRDLAHHRHASRELLIAYPNAKVILTTRSPDKWIEPVERSTYAEALTFRQLVLSALTDWSGGRPEDRTFLREEFVAYNENI</sequence>
<dbReference type="Pfam" id="PF17784">
    <property type="entry name" value="Sulfotransfer_4"/>
    <property type="match status" value="1"/>
</dbReference>
<dbReference type="Gene3D" id="3.40.50.300">
    <property type="entry name" value="P-loop containing nucleotide triphosphate hydrolases"/>
    <property type="match status" value="1"/>
</dbReference>
<dbReference type="InterPro" id="IPR027417">
    <property type="entry name" value="P-loop_NTPase"/>
</dbReference>
<accession>G2YZI5</accession>
<dbReference type="Proteomes" id="UP000008177">
    <property type="component" value="Unplaced contigs"/>
</dbReference>
<dbReference type="HOGENOM" id="CLU_2483119_0_0_1"/>
<name>G2YZI5_BOTF4</name>